<keyword evidence="1" id="KW-0378">Hydrolase</keyword>
<keyword evidence="1" id="KW-0540">Nuclease</keyword>
<name>A0A7D3QJA0_9CAUD</name>
<proteinExistence type="predicted"/>
<sequence length="319" mass="35821">MISNIKIAECFVNKAKNAKLRGIKFDMSLSTFANIKHQTLCAYSGMPFEENETASMSLERIDNTIGYIDGNVIPVRRELNTLRSDLTSATIDVRINELNSMAITKEAEVTFHSIAIGTGTITAANALKDAVNKEYNKPKIHPKHLPRWKKLLEVHENTKASYERRIALIRETEATLIAKNGQPVGKAKAKKINRLLTVHTEKAESLKSALLASAKALNKFYKNCATSNGETLNLKPIEFKAATNEISYHENAISRLKNELEKIYYNMHRLKTIIKPALIKFENLSDGDKARIKLGLPLSTPTYKLLKHKVGYNCLINKI</sequence>
<evidence type="ECO:0000313" key="2">
    <source>
        <dbReference type="Proteomes" id="UP000505357"/>
    </source>
</evidence>
<protein>
    <submittedName>
        <fullName evidence="1">Putative HNH endonuclease</fullName>
    </submittedName>
</protein>
<reference evidence="1 2" key="1">
    <citation type="submission" date="2020-04" db="EMBL/GenBank/DDBJ databases">
        <authorList>
            <person name="Shneider M.M."/>
            <person name="Evseev P.V."/>
            <person name="Timoshina O.Y."/>
            <person name="Mikhailova Y.V."/>
            <person name="Shelenkov A.A."/>
            <person name="Yanushevich Y.G."/>
            <person name="Shagin D.A."/>
            <person name="Popova A.V."/>
            <person name="Miroshnikov K.A."/>
        </authorList>
    </citation>
    <scope>NUCLEOTIDE SEQUENCE [LARGE SCALE GENOMIC DNA]</scope>
</reference>
<dbReference type="EMBL" id="MT409116">
    <property type="protein sequence ID" value="QKE55727.1"/>
    <property type="molecule type" value="Genomic_DNA"/>
</dbReference>
<dbReference type="Gene3D" id="3.30.40.220">
    <property type="match status" value="1"/>
</dbReference>
<keyword evidence="1" id="KW-0255">Endonuclease</keyword>
<evidence type="ECO:0000313" key="1">
    <source>
        <dbReference type="EMBL" id="QKE55727.1"/>
    </source>
</evidence>
<organism evidence="1 2">
    <name type="scientific">Acinetobacter phage Octan</name>
    <dbReference type="NCBI Taxonomy" id="2736236"/>
    <lineage>
        <taxon>Viruses</taxon>
        <taxon>Duplodnaviria</taxon>
        <taxon>Heunggongvirae</taxon>
        <taxon>Uroviricota</taxon>
        <taxon>Caudoviricetes</taxon>
        <taxon>Pantevenvirales</taxon>
        <taxon>Straboviridae</taxon>
        <taxon>Twarogvirinae</taxon>
        <taxon>Lazarusvirus</taxon>
        <taxon>Lazarusvirus kimel</taxon>
    </lineage>
</organism>
<accession>A0A7D3QJA0</accession>
<dbReference type="GO" id="GO:0004519">
    <property type="term" value="F:endonuclease activity"/>
    <property type="evidence" value="ECO:0007669"/>
    <property type="project" value="UniProtKB-KW"/>
</dbReference>
<gene>
    <name evidence="1" type="ORF">Octan_025</name>
</gene>
<dbReference type="Proteomes" id="UP000505357">
    <property type="component" value="Segment"/>
</dbReference>